<feature type="domain" description="DUF1330" evidence="1">
    <location>
        <begin position="1"/>
        <end position="35"/>
    </location>
</feature>
<dbReference type="InterPro" id="IPR011008">
    <property type="entry name" value="Dimeric_a/b-barrel"/>
</dbReference>
<accession>A0A382PFI5</accession>
<reference evidence="2" key="1">
    <citation type="submission" date="2018-05" db="EMBL/GenBank/DDBJ databases">
        <authorList>
            <person name="Lanie J.A."/>
            <person name="Ng W.-L."/>
            <person name="Kazmierczak K.M."/>
            <person name="Andrzejewski T.M."/>
            <person name="Davidsen T.M."/>
            <person name="Wayne K.J."/>
            <person name="Tettelin H."/>
            <person name="Glass J.I."/>
            <person name="Rusch D."/>
            <person name="Podicherti R."/>
            <person name="Tsui H.-C.T."/>
            <person name="Winkler M.E."/>
        </authorList>
    </citation>
    <scope>NUCLEOTIDE SEQUENCE</scope>
</reference>
<dbReference type="EMBL" id="UINC01106207">
    <property type="protein sequence ID" value="SVC70712.1"/>
    <property type="molecule type" value="Genomic_DNA"/>
</dbReference>
<dbReference type="AlphaFoldDB" id="A0A382PFI5"/>
<dbReference type="SUPFAM" id="SSF54909">
    <property type="entry name" value="Dimeric alpha+beta barrel"/>
    <property type="match status" value="1"/>
</dbReference>
<organism evidence="2">
    <name type="scientific">marine metagenome</name>
    <dbReference type="NCBI Taxonomy" id="408172"/>
    <lineage>
        <taxon>unclassified sequences</taxon>
        <taxon>metagenomes</taxon>
        <taxon>ecological metagenomes</taxon>
    </lineage>
</organism>
<dbReference type="InterPro" id="IPR010753">
    <property type="entry name" value="DUF1330"/>
</dbReference>
<sequence length="36" mass="4187">PSYEKALEWYNSEEYKPVKQIRLDNSVGNFIIVKGA</sequence>
<protein>
    <recommendedName>
        <fullName evidence="1">DUF1330 domain-containing protein</fullName>
    </recommendedName>
</protein>
<proteinExistence type="predicted"/>
<evidence type="ECO:0000313" key="2">
    <source>
        <dbReference type="EMBL" id="SVC70712.1"/>
    </source>
</evidence>
<dbReference type="Pfam" id="PF07045">
    <property type="entry name" value="DUF1330"/>
    <property type="match status" value="1"/>
</dbReference>
<gene>
    <name evidence="2" type="ORF">METZ01_LOCUS323566</name>
</gene>
<feature type="non-terminal residue" evidence="2">
    <location>
        <position position="1"/>
    </location>
</feature>
<evidence type="ECO:0000259" key="1">
    <source>
        <dbReference type="Pfam" id="PF07045"/>
    </source>
</evidence>
<dbReference type="Gene3D" id="3.30.70.100">
    <property type="match status" value="1"/>
</dbReference>
<name>A0A382PFI5_9ZZZZ</name>